<feature type="transmembrane region" description="Helical" evidence="7">
    <location>
        <begin position="116"/>
        <end position="137"/>
    </location>
</feature>
<reference evidence="10" key="1">
    <citation type="journal article" date="2021" name="Nat. Commun.">
        <title>Genetic determinants of endophytism in the Arabidopsis root mycobiome.</title>
        <authorList>
            <person name="Mesny F."/>
            <person name="Miyauchi S."/>
            <person name="Thiergart T."/>
            <person name="Pickel B."/>
            <person name="Atanasova L."/>
            <person name="Karlsson M."/>
            <person name="Huettel B."/>
            <person name="Barry K.W."/>
            <person name="Haridas S."/>
            <person name="Chen C."/>
            <person name="Bauer D."/>
            <person name="Andreopoulos W."/>
            <person name="Pangilinan J."/>
            <person name="LaButti K."/>
            <person name="Riley R."/>
            <person name="Lipzen A."/>
            <person name="Clum A."/>
            <person name="Drula E."/>
            <person name="Henrissat B."/>
            <person name="Kohler A."/>
            <person name="Grigoriev I.V."/>
            <person name="Martin F.M."/>
            <person name="Hacquard S."/>
        </authorList>
    </citation>
    <scope>NUCLEOTIDE SEQUENCE</scope>
    <source>
        <strain evidence="10">MPI-CAGE-CH-0230</strain>
    </source>
</reference>
<feature type="transmembrane region" description="Helical" evidence="7">
    <location>
        <begin position="344"/>
        <end position="365"/>
    </location>
</feature>
<feature type="transmembrane region" description="Helical" evidence="7">
    <location>
        <begin position="185"/>
        <end position="210"/>
    </location>
</feature>
<dbReference type="GO" id="GO:1902600">
    <property type="term" value="P:proton transmembrane transport"/>
    <property type="evidence" value="ECO:0007669"/>
    <property type="project" value="InterPro"/>
</dbReference>
<keyword evidence="8" id="KW-0732">Signal</keyword>
<evidence type="ECO:0000256" key="8">
    <source>
        <dbReference type="SAM" id="SignalP"/>
    </source>
</evidence>
<feature type="transmembrane region" description="Helical" evidence="7">
    <location>
        <begin position="372"/>
        <end position="393"/>
    </location>
</feature>
<dbReference type="EMBL" id="JAGTJQ010000001">
    <property type="protein sequence ID" value="KAH7040267.1"/>
    <property type="molecule type" value="Genomic_DNA"/>
</dbReference>
<dbReference type="OrthoDB" id="2687058at2759"/>
<comment type="caution">
    <text evidence="10">The sequence shown here is derived from an EMBL/GenBank/DDBJ whole genome shotgun (WGS) entry which is preliminary data.</text>
</comment>
<keyword evidence="6 7" id="KW-0472">Membrane</keyword>
<feature type="transmembrane region" description="Helical" evidence="7">
    <location>
        <begin position="222"/>
        <end position="246"/>
    </location>
</feature>
<keyword evidence="11" id="KW-1185">Reference proteome</keyword>
<dbReference type="GeneID" id="70190303"/>
<dbReference type="InterPro" id="IPR038770">
    <property type="entry name" value="Na+/solute_symporter_sf"/>
</dbReference>
<sequence length="903" mass="96960">MATTSRAARTLALAAAALVVPSVHAAGGTATNGTTAPPQAGIFEGIKPNAFSTSQPITLFIIQAVIIIVFCRILHYPLSYIKQPRVIAEVVGGIMLGPSVLMRIPGFRQEIFPTESIVVLNNVANLGLLLFLFLIGLEVDIRMFTSNWRVAASVGAASMALPFALGYGIAVGLYNNFHDQTQSNISFAVFGLFIGTALAITAFPVLCRILTELDMLSTPVGVTVLAAGVGNDVVGWVLLALCVALVNNGSGIAALWVLLVATGWALFLVYAVRPAFHWLLRRKGAIQNGPNESMIVVTLLLVLISAWFTSIIGVHAIFGAFLVGLICPHEGGFTIKVTERMEDLISALFLPLYFALSGLNTNLGLLNDGLTWAYVVAVIAVAFAGKIIGGTLAARAMNLVWRESFSIGCLMSCKGLVELIVLNIGFQANILDQKTFTMFVVMALVTTFTTTPLTQWLYPPWYRKKLEAWKRGEIDWDGNPIVHDDTSFSESAQKLHKTKMQRILVYLRLDSLPSTFTFLSILGVEEVPLAATEHDAHASDGVNTVVPRARPLEVHALRILELTDRTSSVMKVTKAEDYAKRDPVINAFRTFSRLHDLAFSGNVVVTPESLYADTVVTHATSQESDFVLVPWSQVGSNTEDQSVPFRVSSEGRYDPGSHLDFIQSVFAKAVCTTGIFISNDSSNTAATERPGLTRSKSIVSLRSNREVAVLPNVDKSHHIFFPYIGGDDDRAALRFVLQIAKNPLIQATIVHLTLSDAGTDDISPAPPAAAADGTMSKEPTVVDSLAEDATLFSTLQASLPNELAARVKFAEQSVSSKTAAQAAVKAASEVVGQNPRNAGDIVVVARRHQVLQHHQRSAAAAEGSSSNPVQDGMQKTVGVLGQQLVFGNLTASVLVIQAAEHGA</sequence>
<proteinExistence type="predicted"/>
<evidence type="ECO:0000259" key="9">
    <source>
        <dbReference type="Pfam" id="PF00999"/>
    </source>
</evidence>
<keyword evidence="4 7" id="KW-1133">Transmembrane helix</keyword>
<keyword evidence="2" id="KW-0813">Transport</keyword>
<gene>
    <name evidence="10" type="ORF">B0I36DRAFT_379277</name>
</gene>
<evidence type="ECO:0000256" key="2">
    <source>
        <dbReference type="ARBA" id="ARBA00022448"/>
    </source>
</evidence>
<evidence type="ECO:0000256" key="5">
    <source>
        <dbReference type="ARBA" id="ARBA00023065"/>
    </source>
</evidence>
<dbReference type="GO" id="GO:0016020">
    <property type="term" value="C:membrane"/>
    <property type="evidence" value="ECO:0007669"/>
    <property type="project" value="UniProtKB-SubCell"/>
</dbReference>
<dbReference type="InterPro" id="IPR006153">
    <property type="entry name" value="Cation/H_exchanger_TM"/>
</dbReference>
<feature type="chain" id="PRO_5040180524" evidence="8">
    <location>
        <begin position="26"/>
        <end position="903"/>
    </location>
</feature>
<feature type="signal peptide" evidence="8">
    <location>
        <begin position="1"/>
        <end position="25"/>
    </location>
</feature>
<feature type="transmembrane region" description="Helical" evidence="7">
    <location>
        <begin position="438"/>
        <end position="458"/>
    </location>
</feature>
<evidence type="ECO:0000256" key="4">
    <source>
        <dbReference type="ARBA" id="ARBA00022989"/>
    </source>
</evidence>
<feature type="transmembrane region" description="Helical" evidence="7">
    <location>
        <begin position="252"/>
        <end position="272"/>
    </location>
</feature>
<feature type="transmembrane region" description="Helical" evidence="7">
    <location>
        <begin position="86"/>
        <end position="104"/>
    </location>
</feature>
<name>A0A9P8YHU1_9PEZI</name>
<dbReference type="InterPro" id="IPR050794">
    <property type="entry name" value="CPA2_transporter"/>
</dbReference>
<evidence type="ECO:0000256" key="3">
    <source>
        <dbReference type="ARBA" id="ARBA00022692"/>
    </source>
</evidence>
<accession>A0A9P8YHU1</accession>
<dbReference type="RefSeq" id="XP_046018322.1">
    <property type="nucleotide sequence ID" value="XM_046160757.1"/>
</dbReference>
<organism evidence="10 11">
    <name type="scientific">Microdochium trichocladiopsis</name>
    <dbReference type="NCBI Taxonomy" id="1682393"/>
    <lineage>
        <taxon>Eukaryota</taxon>
        <taxon>Fungi</taxon>
        <taxon>Dikarya</taxon>
        <taxon>Ascomycota</taxon>
        <taxon>Pezizomycotina</taxon>
        <taxon>Sordariomycetes</taxon>
        <taxon>Xylariomycetidae</taxon>
        <taxon>Xylariales</taxon>
        <taxon>Microdochiaceae</taxon>
        <taxon>Microdochium</taxon>
    </lineage>
</organism>
<dbReference type="Gene3D" id="1.20.1530.20">
    <property type="match status" value="1"/>
</dbReference>
<dbReference type="PANTHER" id="PTHR32468">
    <property type="entry name" value="CATION/H + ANTIPORTER"/>
    <property type="match status" value="1"/>
</dbReference>
<keyword evidence="3 7" id="KW-0812">Transmembrane</keyword>
<keyword evidence="5" id="KW-0406">Ion transport</keyword>
<dbReference type="Pfam" id="PF00999">
    <property type="entry name" value="Na_H_Exchanger"/>
    <property type="match status" value="1"/>
</dbReference>
<comment type="subcellular location">
    <subcellularLocation>
        <location evidence="1">Membrane</location>
        <topology evidence="1">Multi-pass membrane protein</topology>
    </subcellularLocation>
</comment>
<evidence type="ECO:0000256" key="1">
    <source>
        <dbReference type="ARBA" id="ARBA00004141"/>
    </source>
</evidence>
<evidence type="ECO:0000256" key="6">
    <source>
        <dbReference type="ARBA" id="ARBA00023136"/>
    </source>
</evidence>
<dbReference type="GO" id="GO:0015297">
    <property type="term" value="F:antiporter activity"/>
    <property type="evidence" value="ECO:0007669"/>
    <property type="project" value="InterPro"/>
</dbReference>
<feature type="domain" description="Cation/H+ exchanger transmembrane" evidence="9">
    <location>
        <begin position="66"/>
        <end position="455"/>
    </location>
</feature>
<dbReference type="PANTHER" id="PTHR32468:SF0">
    <property type="entry name" value="K(+)_H(+) ANTIPORTER 1"/>
    <property type="match status" value="1"/>
</dbReference>
<feature type="transmembrane region" description="Helical" evidence="7">
    <location>
        <begin position="57"/>
        <end position="74"/>
    </location>
</feature>
<feature type="transmembrane region" description="Helical" evidence="7">
    <location>
        <begin position="293"/>
        <end position="324"/>
    </location>
</feature>
<dbReference type="Proteomes" id="UP000756346">
    <property type="component" value="Unassembled WGS sequence"/>
</dbReference>
<dbReference type="AlphaFoldDB" id="A0A9P8YHU1"/>
<feature type="transmembrane region" description="Helical" evidence="7">
    <location>
        <begin position="149"/>
        <end position="173"/>
    </location>
</feature>
<evidence type="ECO:0000313" key="10">
    <source>
        <dbReference type="EMBL" id="KAH7040267.1"/>
    </source>
</evidence>
<evidence type="ECO:0000256" key="7">
    <source>
        <dbReference type="SAM" id="Phobius"/>
    </source>
</evidence>
<protein>
    <submittedName>
        <fullName evidence="10">K+ homeostasis protein Kha1</fullName>
    </submittedName>
</protein>
<evidence type="ECO:0000313" key="11">
    <source>
        <dbReference type="Proteomes" id="UP000756346"/>
    </source>
</evidence>